<dbReference type="SUPFAM" id="SSF49384">
    <property type="entry name" value="Carbohydrate-binding domain"/>
    <property type="match status" value="2"/>
</dbReference>
<feature type="domain" description="SLH" evidence="2">
    <location>
        <begin position="754"/>
        <end position="817"/>
    </location>
</feature>
<dbReference type="Gene3D" id="2.60.40.680">
    <property type="match status" value="2"/>
</dbReference>
<accession>A0ABS4FME4</accession>
<dbReference type="Proteomes" id="UP001519272">
    <property type="component" value="Unassembled WGS sequence"/>
</dbReference>
<reference evidence="3 4" key="1">
    <citation type="submission" date="2021-03" db="EMBL/GenBank/DDBJ databases">
        <title>Genomic Encyclopedia of Type Strains, Phase IV (KMG-IV): sequencing the most valuable type-strain genomes for metagenomic binning, comparative biology and taxonomic classification.</title>
        <authorList>
            <person name="Goeker M."/>
        </authorList>
    </citation>
    <scope>NUCLEOTIDE SEQUENCE [LARGE SCALE GENOMIC DNA]</scope>
    <source>
        <strain evidence="3 4">DSM 14349</strain>
    </source>
</reference>
<dbReference type="Gene3D" id="2.60.40.2700">
    <property type="match status" value="1"/>
</dbReference>
<comment type="caution">
    <text evidence="3">The sequence shown here is derived from an EMBL/GenBank/DDBJ whole genome shotgun (WGS) entry which is preliminary data.</text>
</comment>
<dbReference type="EMBL" id="JAGGKG010000001">
    <property type="protein sequence ID" value="MBP1903739.1"/>
    <property type="molecule type" value="Genomic_DNA"/>
</dbReference>
<dbReference type="InterPro" id="IPR001119">
    <property type="entry name" value="SLH_dom"/>
</dbReference>
<dbReference type="InterPro" id="IPR044060">
    <property type="entry name" value="Bacterial_rp_domain"/>
</dbReference>
<dbReference type="RefSeq" id="WP_210087403.1">
    <property type="nucleotide sequence ID" value="NZ_JAGGKG010000001.1"/>
</dbReference>
<dbReference type="InterPro" id="IPR056284">
    <property type="entry name" value="AIR9-like_A9"/>
</dbReference>
<dbReference type="Pfam" id="PF00395">
    <property type="entry name" value="SLH"/>
    <property type="match status" value="3"/>
</dbReference>
<evidence type="ECO:0000313" key="3">
    <source>
        <dbReference type="EMBL" id="MBP1903739.1"/>
    </source>
</evidence>
<protein>
    <recommendedName>
        <fullName evidence="2">SLH domain-containing protein</fullName>
    </recommendedName>
</protein>
<proteinExistence type="predicted"/>
<dbReference type="PROSITE" id="PS51272">
    <property type="entry name" value="SLH"/>
    <property type="match status" value="3"/>
</dbReference>
<dbReference type="PANTHER" id="PTHR43308">
    <property type="entry name" value="OUTER MEMBRANE PROTEIN ALPHA-RELATED"/>
    <property type="match status" value="1"/>
</dbReference>
<name>A0ABS4FME4_9BACL</name>
<dbReference type="Pfam" id="PF00963">
    <property type="entry name" value="Cohesin"/>
    <property type="match status" value="2"/>
</dbReference>
<dbReference type="Pfam" id="PF18998">
    <property type="entry name" value="Flg_new_2"/>
    <property type="match status" value="1"/>
</dbReference>
<evidence type="ECO:0000259" key="2">
    <source>
        <dbReference type="PROSITE" id="PS51272"/>
    </source>
</evidence>
<gene>
    <name evidence="3" type="ORF">J2Z32_000351</name>
</gene>
<dbReference type="InterPro" id="IPR008965">
    <property type="entry name" value="CBM2/CBM3_carb-bd_dom_sf"/>
</dbReference>
<evidence type="ECO:0000256" key="1">
    <source>
        <dbReference type="SAM" id="MobiDB-lite"/>
    </source>
</evidence>
<dbReference type="Pfam" id="PF23197">
    <property type="entry name" value="IG_AIR9"/>
    <property type="match status" value="1"/>
</dbReference>
<feature type="domain" description="SLH" evidence="2">
    <location>
        <begin position="818"/>
        <end position="877"/>
    </location>
</feature>
<evidence type="ECO:0000313" key="4">
    <source>
        <dbReference type="Proteomes" id="UP001519272"/>
    </source>
</evidence>
<keyword evidence="4" id="KW-1185">Reference proteome</keyword>
<dbReference type="InterPro" id="IPR002102">
    <property type="entry name" value="Cohesin_dom"/>
</dbReference>
<feature type="domain" description="SLH" evidence="2">
    <location>
        <begin position="885"/>
        <end position="947"/>
    </location>
</feature>
<sequence>MSYKHYKQMMMRLGACMLIFSLLVGLFPSIGLAENGNEKLVMKVADTKVSSTQNIEVPIYIVPGTTVYEGDAFNSYEMTLNYDADALVLKDVQDHLDSGIFDYTNDSPGTVHIKADNFNGSNEFVMDEQNVFTLIFEVAEGASPGELPITLTSGKYTNMDESEILTSFDVGQEQLISGLLTFEQQNTPTASEVSISGTSQVGNVLTGNYNYEDNEKGSEGQSTFKWYSAAEATGVDKIVVGSEKSLTITEDLLGKYLFFEVTPVASEGGIMGEPVLSAPLGPVVSSSLEVAVNVKTVNGVKGETVDIPVILSSASEGVASFGLELKFDPSVLEISGIAGPGKDDFASFYNNDEGWLRVGWADKAAGEQPIHEGQVLFTLSVKVKEDAQAGLHLLNISDLADIEQFSLTNANNSEMDKSFLAGGVKIIGEYTVSIGNVSGGKIIASPVVAEAGQTVTLVIQPESGKQLKAGTLKYTTGEMVTEIKGNSFIMPESSVKVTAEFEDVATSAPGNTSTTSTPSTETATEPNKQGVPILVNGKMENIAKSQTTTVNKRTVTTITPNVAKLQQMMEKEKDGLVVTIPASEASDVVIGKLTGDMVKLMEDKSAVLELTTPIASYKLKASELAIQKIATDLDAKANLGEVIVEVNITKADTDVVSRVNHAASKNGFSVMVQPIEFTIDAKYDGKSVEIKQFQNFVERTLALPEDIDPNKITTGIVVKEDGSTYHVPTYVKKTGERYYAVINSLTNSTYTVVFNNQQFADTNNHWASGIVNDMASRMIINGLTATAFQPDQAITRAEFAALIVRAMGLAPEGGASSFADVPESTWYAGYVKTAYNYNLINGYAEDRFGPQKLITREQAMTILAKAMKWTGISPALSESQSQAVLSAFTDSSSISKYAEASIAACLETGLAQGRSATKLAPDSNITRAEATALVQRLLEKSSLIDKK</sequence>
<dbReference type="CDD" id="cd08548">
    <property type="entry name" value="Type_I_cohesin_like"/>
    <property type="match status" value="1"/>
</dbReference>
<dbReference type="PANTHER" id="PTHR43308:SF5">
    <property type="entry name" value="S-LAYER PROTEIN _ PEPTIDOGLYCAN ENDO-BETA-N-ACETYLGLUCOSAMINIDASE"/>
    <property type="match status" value="1"/>
</dbReference>
<organism evidence="3 4">
    <name type="scientific">Paenibacillus turicensis</name>
    <dbReference type="NCBI Taxonomy" id="160487"/>
    <lineage>
        <taxon>Bacteria</taxon>
        <taxon>Bacillati</taxon>
        <taxon>Bacillota</taxon>
        <taxon>Bacilli</taxon>
        <taxon>Bacillales</taxon>
        <taxon>Paenibacillaceae</taxon>
        <taxon>Paenibacillus</taxon>
    </lineage>
</organism>
<dbReference type="InterPro" id="IPR051465">
    <property type="entry name" value="Cell_Envelope_Struct_Comp"/>
</dbReference>
<feature type="region of interest" description="Disordered" evidence="1">
    <location>
        <begin position="505"/>
        <end position="527"/>
    </location>
</feature>